<dbReference type="KEGG" id="fox:FOXG_19799"/>
<evidence type="ECO:0000313" key="2">
    <source>
        <dbReference type="Proteomes" id="UP000009097"/>
    </source>
</evidence>
<dbReference type="EMBL" id="DS231705">
    <property type="protein sequence ID" value="KNB07027.1"/>
    <property type="molecule type" value="Genomic_DNA"/>
</dbReference>
<dbReference type="VEuPathDB" id="FungiDB:FOXG_19799"/>
<reference evidence="1" key="1">
    <citation type="submission" date="2007-04" db="EMBL/GenBank/DDBJ databases">
        <authorList>
            <consortium name="The Broad Institute Genome Sequencing Platform"/>
            <person name="Birren B."/>
            <person name="Lander E."/>
            <person name="Galagan J."/>
            <person name="Nusbaum C."/>
            <person name="Devon K."/>
            <person name="Ma L.-J."/>
            <person name="Jaffe D."/>
            <person name="Butler J."/>
            <person name="Alvarez P."/>
            <person name="Gnerre S."/>
            <person name="Grabherr M."/>
            <person name="Kleber M."/>
            <person name="Mauceli E."/>
            <person name="Brockman W."/>
            <person name="MacCallum I.A."/>
            <person name="Young S."/>
            <person name="LaButti K."/>
            <person name="DeCaprio D."/>
            <person name="Crawford M."/>
            <person name="Koehrsen M."/>
            <person name="Engels R."/>
            <person name="Montgomery P."/>
            <person name="Pearson M."/>
            <person name="Howarth C."/>
            <person name="Larson L."/>
            <person name="White J."/>
            <person name="O'Leary S."/>
            <person name="Kodira C."/>
            <person name="Zeng Q."/>
            <person name="Yandava C."/>
            <person name="Alvarado L."/>
            <person name="Kistler C."/>
            <person name="Shim W.-B."/>
            <person name="Kang S."/>
            <person name="Woloshuk C."/>
        </authorList>
    </citation>
    <scope>NUCLEOTIDE SEQUENCE</scope>
    <source>
        <strain evidence="1">4287</strain>
    </source>
</reference>
<protein>
    <submittedName>
        <fullName evidence="1">Uncharacterized protein</fullName>
    </submittedName>
</protein>
<proteinExistence type="predicted"/>
<dbReference type="Proteomes" id="UP000009097">
    <property type="component" value="Unassembled WGS sequence"/>
</dbReference>
<reference evidence="1" key="2">
    <citation type="journal article" date="2010" name="Nature">
        <title>Comparative genomics reveals mobile pathogenicity chromosomes in Fusarium.</title>
        <authorList>
            <person name="Ma L.J."/>
            <person name="van der Does H.C."/>
            <person name="Borkovich K.A."/>
            <person name="Coleman J.J."/>
            <person name="Daboussi M.J."/>
            <person name="Di Pietro A."/>
            <person name="Dufresne M."/>
            <person name="Freitag M."/>
            <person name="Grabherr M."/>
            <person name="Henrissat B."/>
            <person name="Houterman P.M."/>
            <person name="Kang S."/>
            <person name="Shim W.B."/>
            <person name="Woloshuk C."/>
            <person name="Xie X."/>
            <person name="Xu J.R."/>
            <person name="Antoniw J."/>
            <person name="Baker S.E."/>
            <person name="Bluhm B.H."/>
            <person name="Breakspear A."/>
            <person name="Brown D.W."/>
            <person name="Butchko R.A."/>
            <person name="Chapman S."/>
            <person name="Coulson R."/>
            <person name="Coutinho P.M."/>
            <person name="Danchin E.G."/>
            <person name="Diener A."/>
            <person name="Gale L.R."/>
            <person name="Gardiner D.M."/>
            <person name="Goff S."/>
            <person name="Hammond-Kosack K.E."/>
            <person name="Hilburn K."/>
            <person name="Hua-Van A."/>
            <person name="Jonkers W."/>
            <person name="Kazan K."/>
            <person name="Kodira C.D."/>
            <person name="Koehrsen M."/>
            <person name="Kumar L."/>
            <person name="Lee Y.H."/>
            <person name="Li L."/>
            <person name="Manners J.M."/>
            <person name="Miranda-Saavedra D."/>
            <person name="Mukherjee M."/>
            <person name="Park G."/>
            <person name="Park J."/>
            <person name="Park S.Y."/>
            <person name="Proctor R.H."/>
            <person name="Regev A."/>
            <person name="Ruiz-Roldan M.C."/>
            <person name="Sain D."/>
            <person name="Sakthikumar S."/>
            <person name="Sykes S."/>
            <person name="Schwartz D.C."/>
            <person name="Turgeon B.G."/>
            <person name="Wapinski I."/>
            <person name="Yoder O."/>
            <person name="Young S."/>
            <person name="Zeng Q."/>
            <person name="Zhou S."/>
            <person name="Galagan J."/>
            <person name="Cuomo C.A."/>
            <person name="Kistler H.C."/>
            <person name="Rep M."/>
        </authorList>
    </citation>
    <scope>NUCLEOTIDE SEQUENCE [LARGE SCALE GENOMIC DNA]</scope>
    <source>
        <strain evidence="1">4287</strain>
    </source>
</reference>
<evidence type="ECO:0000313" key="1">
    <source>
        <dbReference type="EMBL" id="KNB07027.1"/>
    </source>
</evidence>
<accession>A0A0J9WNC2</accession>
<name>A0A0J9WNC2_FUSO4</name>
<organism evidence="1 2">
    <name type="scientific">Fusarium oxysporum f. sp. lycopersici (strain 4287 / CBS 123668 / FGSC 9935 / NRRL 34936)</name>
    <name type="common">Fusarium vascular wilt of tomato</name>
    <dbReference type="NCBI Taxonomy" id="426428"/>
    <lineage>
        <taxon>Eukaryota</taxon>
        <taxon>Fungi</taxon>
        <taxon>Dikarya</taxon>
        <taxon>Ascomycota</taxon>
        <taxon>Pezizomycotina</taxon>
        <taxon>Sordariomycetes</taxon>
        <taxon>Hypocreomycetidae</taxon>
        <taxon>Hypocreales</taxon>
        <taxon>Nectriaceae</taxon>
        <taxon>Fusarium</taxon>
        <taxon>Fusarium oxysporum species complex</taxon>
    </lineage>
</organism>
<sequence>MSPIRAKYDICDPNDSTLRVHPLDKSVTNIYGGYLEVK</sequence>
<dbReference type="GeneID" id="28960505"/>
<dbReference type="RefSeq" id="XP_018245072.1">
    <property type="nucleotide sequence ID" value="XM_018400070.1"/>
</dbReference>
<gene>
    <name evidence="1" type="ORF">FOXG_19799</name>
</gene>
<dbReference type="AlphaFoldDB" id="A0A0J9WNC2"/>